<dbReference type="PANTHER" id="PTHR30469:SF12">
    <property type="entry name" value="MULTIDRUG RESISTANCE PROTEIN MDTA"/>
    <property type="match status" value="1"/>
</dbReference>
<evidence type="ECO:0000256" key="1">
    <source>
        <dbReference type="ARBA" id="ARBA00004533"/>
    </source>
</evidence>
<evidence type="ECO:0000259" key="12">
    <source>
        <dbReference type="Pfam" id="PF25876"/>
    </source>
</evidence>
<evidence type="ECO:0000259" key="15">
    <source>
        <dbReference type="Pfam" id="PF25967"/>
    </source>
</evidence>
<dbReference type="Gene3D" id="2.40.50.100">
    <property type="match status" value="1"/>
</dbReference>
<feature type="transmembrane region" description="Helical" evidence="11">
    <location>
        <begin position="17"/>
        <end position="36"/>
    </location>
</feature>
<gene>
    <name evidence="16" type="ordered locus">Avin_28820</name>
</gene>
<dbReference type="HOGENOM" id="CLU_018816_2_0_6"/>
<comment type="subcellular location">
    <subcellularLocation>
        <location evidence="1">Cell inner membrane</location>
    </subcellularLocation>
    <subcellularLocation>
        <location evidence="2">Membrane</location>
        <topology evidence="2">Lipid-anchor</topology>
    </subcellularLocation>
</comment>
<name>C1DLW6_AZOVD</name>
<dbReference type="eggNOG" id="COG0845">
    <property type="taxonomic scope" value="Bacteria"/>
</dbReference>
<keyword evidence="7 9" id="KW-0175">Coiled coil</keyword>
<evidence type="ECO:0000256" key="10">
    <source>
        <dbReference type="SAM" id="MobiDB-lite"/>
    </source>
</evidence>
<keyword evidence="11" id="KW-0812">Transmembrane</keyword>
<feature type="domain" description="Multidrug resistance protein MdtA-like C-terminal permuted SH3" evidence="15">
    <location>
        <begin position="346"/>
        <end position="405"/>
    </location>
</feature>
<dbReference type="Gene3D" id="2.40.420.20">
    <property type="match status" value="1"/>
</dbReference>
<dbReference type="EnsemblBacteria" id="ACO79053">
    <property type="protein sequence ID" value="ACO79053"/>
    <property type="gene ID" value="Avin_28820"/>
</dbReference>
<sequence>MSEPNLNPSPPAYRRRWLYWTLALLAVGASVAWWQWPALSALWTQSSPAAGGPEAGAPAMGRRPGRPGAPGGPAGAGSPFGGSVPVRVGEVRLGDFPVDLKALGTVTAYNTVNVRSRVDGELIKVLFREGQQVKAGDLLAVIDPRLYQAALKQAEGTLQQNRAQLRNAEIDLARYKTLYAEDSVAKQTLDTQEALVAQYQGTVRSNLAAVEEAKVNLEYTQVRSPIAGRLGLRQVDVGNLVTSGDTTPLVTITQTLPISVSFTLPEGELPQVLEQVQADQHLAVEAWDRSERNRLAVGELESLDNQIDLTTGTVRLKARFENAEQRLFPNQFVNVRLRVTTREQSMLVPAAALQFGSKGTFVYVVGDDSKVQLRYVTAGPGDGTTTLIEQGLSAGERLVLEGTDRLRDGARVEVIDDNRPAVGEASGAAPAGRRQVAKPDA</sequence>
<dbReference type="InterPro" id="IPR006143">
    <property type="entry name" value="RND_pump_MFP"/>
</dbReference>
<dbReference type="NCBIfam" id="NF008589">
    <property type="entry name" value="PRK11556.1"/>
    <property type="match status" value="1"/>
</dbReference>
<evidence type="ECO:0000313" key="17">
    <source>
        <dbReference type="Proteomes" id="UP000002424"/>
    </source>
</evidence>
<dbReference type="InterPro" id="IPR058627">
    <property type="entry name" value="MdtA-like_C"/>
</dbReference>
<evidence type="ECO:0000259" key="14">
    <source>
        <dbReference type="Pfam" id="PF25944"/>
    </source>
</evidence>
<dbReference type="Pfam" id="PF25967">
    <property type="entry name" value="RND-MFP_C"/>
    <property type="match status" value="1"/>
</dbReference>
<dbReference type="AlphaFoldDB" id="C1DLW6"/>
<evidence type="ECO:0000259" key="13">
    <source>
        <dbReference type="Pfam" id="PF25917"/>
    </source>
</evidence>
<dbReference type="InterPro" id="IPR058624">
    <property type="entry name" value="MdtA-like_HH"/>
</dbReference>
<keyword evidence="8 11" id="KW-0472">Membrane</keyword>
<organism evidence="16 17">
    <name type="scientific">Azotobacter vinelandii (strain DJ / ATCC BAA-1303)</name>
    <dbReference type="NCBI Taxonomy" id="322710"/>
    <lineage>
        <taxon>Bacteria</taxon>
        <taxon>Pseudomonadati</taxon>
        <taxon>Pseudomonadota</taxon>
        <taxon>Gammaproteobacteria</taxon>
        <taxon>Pseudomonadales</taxon>
        <taxon>Pseudomonadaceae</taxon>
        <taxon>Azotobacter</taxon>
    </lineage>
</organism>
<dbReference type="SUPFAM" id="SSF111369">
    <property type="entry name" value="HlyD-like secretion proteins"/>
    <property type="match status" value="1"/>
</dbReference>
<dbReference type="Proteomes" id="UP000002424">
    <property type="component" value="Chromosome"/>
</dbReference>
<dbReference type="GO" id="GO:0015562">
    <property type="term" value="F:efflux transmembrane transporter activity"/>
    <property type="evidence" value="ECO:0007669"/>
    <property type="project" value="TreeGrafter"/>
</dbReference>
<dbReference type="RefSeq" id="WP_012701440.1">
    <property type="nucleotide sequence ID" value="NC_012560.1"/>
</dbReference>
<feature type="compositionally biased region" description="Gly residues" evidence="10">
    <location>
        <begin position="68"/>
        <end position="80"/>
    </location>
</feature>
<dbReference type="NCBIfam" id="TIGR01730">
    <property type="entry name" value="RND_mfp"/>
    <property type="match status" value="1"/>
</dbReference>
<dbReference type="KEGG" id="avn:Avin_28820"/>
<dbReference type="Gene3D" id="2.40.30.170">
    <property type="match status" value="1"/>
</dbReference>
<evidence type="ECO:0000256" key="2">
    <source>
        <dbReference type="ARBA" id="ARBA00004635"/>
    </source>
</evidence>
<proteinExistence type="inferred from homology"/>
<reference evidence="16 17" key="1">
    <citation type="journal article" date="2009" name="J. Bacteriol.">
        <title>Genome sequence of Azotobacter vinelandii, an obligate aerobe specialized to support diverse anaerobic metabolic processes.</title>
        <authorList>
            <person name="Setubal J.C."/>
            <person name="dos Santos P."/>
            <person name="Goldman B.S."/>
            <person name="Ertesvag H."/>
            <person name="Espin G."/>
            <person name="Rubio L.M."/>
            <person name="Valla S."/>
            <person name="Almeida N.F."/>
            <person name="Balasubramanian D."/>
            <person name="Cromes L."/>
            <person name="Curatti L."/>
            <person name="Du Z."/>
            <person name="Godsy E."/>
            <person name="Goodner B."/>
            <person name="Hellner-Burris K."/>
            <person name="Hernandez J.A."/>
            <person name="Houmiel K."/>
            <person name="Imperial J."/>
            <person name="Kennedy C."/>
            <person name="Larson T.J."/>
            <person name="Latreille P."/>
            <person name="Ligon L.S."/>
            <person name="Lu J."/>
            <person name="Maerk M."/>
            <person name="Miller N.M."/>
            <person name="Norton S."/>
            <person name="O'Carroll I.P."/>
            <person name="Paulsen I."/>
            <person name="Raulfs E.C."/>
            <person name="Roemer R."/>
            <person name="Rosser J."/>
            <person name="Segura D."/>
            <person name="Slater S."/>
            <person name="Stricklin S.L."/>
            <person name="Studholme D.J."/>
            <person name="Sun J."/>
            <person name="Viana C.J."/>
            <person name="Wallin E."/>
            <person name="Wang B."/>
            <person name="Wheeler C."/>
            <person name="Zhu H."/>
            <person name="Dean D.R."/>
            <person name="Dixon R."/>
            <person name="Wood D."/>
        </authorList>
    </citation>
    <scope>NUCLEOTIDE SEQUENCE [LARGE SCALE GENOMIC DNA]</scope>
    <source>
        <strain evidence="17">DJ / ATCC BAA-1303</strain>
    </source>
</reference>
<dbReference type="InterPro" id="IPR058625">
    <property type="entry name" value="MdtA-like_BSH"/>
</dbReference>
<feature type="coiled-coil region" evidence="9">
    <location>
        <begin position="151"/>
        <end position="178"/>
    </location>
</feature>
<evidence type="ECO:0000256" key="8">
    <source>
        <dbReference type="ARBA" id="ARBA00023136"/>
    </source>
</evidence>
<evidence type="ECO:0000256" key="11">
    <source>
        <dbReference type="SAM" id="Phobius"/>
    </source>
</evidence>
<dbReference type="STRING" id="322710.Avin_28820"/>
<comment type="similarity">
    <text evidence="3">Belongs to the membrane fusion protein (MFP) (TC 8.A.1) family.</text>
</comment>
<evidence type="ECO:0000256" key="5">
    <source>
        <dbReference type="ARBA" id="ARBA00022475"/>
    </source>
</evidence>
<keyword evidence="4" id="KW-0813">Transport</keyword>
<dbReference type="FunFam" id="2.40.420.20:FF:000001">
    <property type="entry name" value="Efflux RND transporter periplasmic adaptor subunit"/>
    <property type="match status" value="1"/>
</dbReference>
<accession>C1DLW6</accession>
<dbReference type="Pfam" id="PF25876">
    <property type="entry name" value="HH_MFP_RND"/>
    <property type="match status" value="1"/>
</dbReference>
<evidence type="ECO:0000313" key="16">
    <source>
        <dbReference type="EMBL" id="ACO79053.1"/>
    </source>
</evidence>
<protein>
    <submittedName>
        <fullName evidence="16">Secretion protein, HlyD family</fullName>
    </submittedName>
</protein>
<evidence type="ECO:0000256" key="3">
    <source>
        <dbReference type="ARBA" id="ARBA00009477"/>
    </source>
</evidence>
<evidence type="ECO:0000256" key="6">
    <source>
        <dbReference type="ARBA" id="ARBA00022519"/>
    </source>
</evidence>
<feature type="compositionally biased region" description="Low complexity" evidence="10">
    <location>
        <begin position="48"/>
        <end position="62"/>
    </location>
</feature>
<dbReference type="Pfam" id="PF25917">
    <property type="entry name" value="BSH_RND"/>
    <property type="match status" value="1"/>
</dbReference>
<dbReference type="Gene3D" id="1.10.287.470">
    <property type="entry name" value="Helix hairpin bin"/>
    <property type="match status" value="1"/>
</dbReference>
<evidence type="ECO:0000256" key="7">
    <source>
        <dbReference type="ARBA" id="ARBA00023054"/>
    </source>
</evidence>
<dbReference type="GeneID" id="88185990"/>
<dbReference type="OrthoDB" id="9783047at2"/>
<feature type="region of interest" description="Disordered" evidence="10">
    <location>
        <begin position="421"/>
        <end position="441"/>
    </location>
</feature>
<keyword evidence="6" id="KW-0997">Cell inner membrane</keyword>
<dbReference type="PANTHER" id="PTHR30469">
    <property type="entry name" value="MULTIDRUG RESISTANCE PROTEIN MDTA"/>
    <property type="match status" value="1"/>
</dbReference>
<keyword evidence="5" id="KW-1003">Cell membrane</keyword>
<feature type="domain" description="Multidrug resistance protein MdtA-like barrel-sandwich hybrid" evidence="13">
    <location>
        <begin position="110"/>
        <end position="253"/>
    </location>
</feature>
<dbReference type="InterPro" id="IPR058626">
    <property type="entry name" value="MdtA-like_b-barrel"/>
</dbReference>
<dbReference type="GO" id="GO:1990281">
    <property type="term" value="C:efflux pump complex"/>
    <property type="evidence" value="ECO:0007669"/>
    <property type="project" value="TreeGrafter"/>
</dbReference>
<evidence type="ECO:0000256" key="9">
    <source>
        <dbReference type="SAM" id="Coils"/>
    </source>
</evidence>
<feature type="region of interest" description="Disordered" evidence="10">
    <location>
        <begin position="48"/>
        <end position="81"/>
    </location>
</feature>
<dbReference type="EMBL" id="CP001157">
    <property type="protein sequence ID" value="ACO79053.1"/>
    <property type="molecule type" value="Genomic_DNA"/>
</dbReference>
<feature type="domain" description="Multidrug resistance protein MdtA-like alpha-helical hairpin" evidence="12">
    <location>
        <begin position="151"/>
        <end position="220"/>
    </location>
</feature>
<evidence type="ECO:0000256" key="4">
    <source>
        <dbReference type="ARBA" id="ARBA00022448"/>
    </source>
</evidence>
<feature type="domain" description="Multidrug resistance protein MdtA-like beta-barrel" evidence="14">
    <location>
        <begin position="257"/>
        <end position="340"/>
    </location>
</feature>
<dbReference type="Pfam" id="PF25944">
    <property type="entry name" value="Beta-barrel_RND"/>
    <property type="match status" value="1"/>
</dbReference>
<keyword evidence="17" id="KW-1185">Reference proteome</keyword>
<dbReference type="GO" id="GO:0005886">
    <property type="term" value="C:plasma membrane"/>
    <property type="evidence" value="ECO:0007669"/>
    <property type="project" value="UniProtKB-SubCell"/>
</dbReference>
<keyword evidence="11" id="KW-1133">Transmembrane helix</keyword>